<evidence type="ECO:0008006" key="3">
    <source>
        <dbReference type="Google" id="ProtNLM"/>
    </source>
</evidence>
<evidence type="ECO:0000313" key="2">
    <source>
        <dbReference type="Proteomes" id="UP001295444"/>
    </source>
</evidence>
<protein>
    <recommendedName>
        <fullName evidence="3">Reverse transcriptase</fullName>
    </recommendedName>
</protein>
<name>A0AAD1RCH7_PELCU</name>
<dbReference type="AlphaFoldDB" id="A0AAD1RCH7"/>
<organism evidence="1 2">
    <name type="scientific">Pelobates cultripes</name>
    <name type="common">Western spadefoot toad</name>
    <dbReference type="NCBI Taxonomy" id="61616"/>
    <lineage>
        <taxon>Eukaryota</taxon>
        <taxon>Metazoa</taxon>
        <taxon>Chordata</taxon>
        <taxon>Craniata</taxon>
        <taxon>Vertebrata</taxon>
        <taxon>Euteleostomi</taxon>
        <taxon>Amphibia</taxon>
        <taxon>Batrachia</taxon>
        <taxon>Anura</taxon>
        <taxon>Pelobatoidea</taxon>
        <taxon>Pelobatidae</taxon>
        <taxon>Pelobates</taxon>
    </lineage>
</organism>
<dbReference type="EMBL" id="OW240913">
    <property type="protein sequence ID" value="CAH2246426.1"/>
    <property type="molecule type" value="Genomic_DNA"/>
</dbReference>
<sequence length="181" mass="20877">MDLCSLYTSTPHRGGMEATAQALGRLELDSKLSDFVLQLLELVLSCNYFTFGNDSYANLYMAKFEEEFVYPHPLFKSVAVWFRYIDDVFFLWNGSEANLLYFKADLNRIVPSIKFTLEHDASSIHFLDVQVNKIDNGLCFDLFRKPTHKVAFLQANSFHAASMIRSLPFSQLLRVRRIVSQ</sequence>
<proteinExistence type="predicted"/>
<accession>A0AAD1RCH7</accession>
<dbReference type="PANTHER" id="PTHR21301">
    <property type="entry name" value="REVERSE TRANSCRIPTASE"/>
    <property type="match status" value="1"/>
</dbReference>
<dbReference type="PANTHER" id="PTHR21301:SF12">
    <property type="match status" value="1"/>
</dbReference>
<evidence type="ECO:0000313" key="1">
    <source>
        <dbReference type="EMBL" id="CAH2246426.1"/>
    </source>
</evidence>
<reference evidence="1" key="1">
    <citation type="submission" date="2022-03" db="EMBL/GenBank/DDBJ databases">
        <authorList>
            <person name="Alioto T."/>
            <person name="Alioto T."/>
            <person name="Gomez Garrido J."/>
        </authorList>
    </citation>
    <scope>NUCLEOTIDE SEQUENCE</scope>
</reference>
<dbReference type="Proteomes" id="UP001295444">
    <property type="component" value="Chromosome 02"/>
</dbReference>
<keyword evidence="2" id="KW-1185">Reference proteome</keyword>
<gene>
    <name evidence="1" type="ORF">PECUL_23A038217</name>
</gene>